<keyword evidence="3" id="KW-0202">Cytokine</keyword>
<dbReference type="PROSITE" id="PS50049">
    <property type="entry name" value="THD_2"/>
    <property type="match status" value="1"/>
</dbReference>
<comment type="subcellular location">
    <subcellularLocation>
        <location evidence="1">Membrane</location>
    </subcellularLocation>
</comment>
<dbReference type="PROSITE" id="PS00251">
    <property type="entry name" value="THD_1"/>
    <property type="match status" value="1"/>
</dbReference>
<keyword evidence="8" id="KW-1185">Reference proteome</keyword>
<dbReference type="GO" id="GO:0007166">
    <property type="term" value="P:cell surface receptor signaling pathway"/>
    <property type="evidence" value="ECO:0000318"/>
    <property type="project" value="GO_Central"/>
</dbReference>
<evidence type="ECO:0000256" key="5">
    <source>
        <dbReference type="SAM" id="Phobius"/>
    </source>
</evidence>
<dbReference type="GO" id="GO:2001238">
    <property type="term" value="P:positive regulation of extrinsic apoptotic signaling pathway"/>
    <property type="evidence" value="ECO:0000318"/>
    <property type="project" value="GO_Central"/>
</dbReference>
<dbReference type="SUPFAM" id="SSF49842">
    <property type="entry name" value="TNF-like"/>
    <property type="match status" value="1"/>
</dbReference>
<accession>W5MQZ5</accession>
<dbReference type="GO" id="GO:0005125">
    <property type="term" value="F:cytokine activity"/>
    <property type="evidence" value="ECO:0000318"/>
    <property type="project" value="GO_Central"/>
</dbReference>
<dbReference type="InParanoid" id="W5MQZ5"/>
<reference evidence="7" key="3">
    <citation type="submission" date="2025-09" db="UniProtKB">
        <authorList>
            <consortium name="Ensembl"/>
        </authorList>
    </citation>
    <scope>IDENTIFICATION</scope>
</reference>
<dbReference type="Proteomes" id="UP000018468">
    <property type="component" value="Linkage group LG6"/>
</dbReference>
<dbReference type="eggNOG" id="ENOG502RZ4W">
    <property type="taxonomic scope" value="Eukaryota"/>
</dbReference>
<reference evidence="7" key="2">
    <citation type="submission" date="2025-08" db="UniProtKB">
        <authorList>
            <consortium name="Ensembl"/>
        </authorList>
    </citation>
    <scope>IDENTIFICATION</scope>
</reference>
<reference evidence="8" key="1">
    <citation type="submission" date="2011-12" db="EMBL/GenBank/DDBJ databases">
        <title>The Draft Genome of Lepisosteus oculatus.</title>
        <authorList>
            <consortium name="The Broad Institute Genome Assembly &amp; Analysis Group"/>
            <consortium name="Computational R&amp;D Group"/>
            <consortium name="and Sequencing Platform"/>
            <person name="Di Palma F."/>
            <person name="Alfoldi J."/>
            <person name="Johnson J."/>
            <person name="Berlin A."/>
            <person name="Gnerre S."/>
            <person name="Jaffe D."/>
            <person name="MacCallum I."/>
            <person name="Young S."/>
            <person name="Walker B.J."/>
            <person name="Lander E.S."/>
            <person name="Lindblad-Toh K."/>
        </authorList>
    </citation>
    <scope>NUCLEOTIDE SEQUENCE [LARGE SCALE GENOMIC DNA]</scope>
</reference>
<dbReference type="GO" id="GO:0043123">
    <property type="term" value="P:positive regulation of canonical NF-kappaB signal transduction"/>
    <property type="evidence" value="ECO:0000318"/>
    <property type="project" value="GO_Central"/>
</dbReference>
<dbReference type="Pfam" id="PF00229">
    <property type="entry name" value="TNF"/>
    <property type="match status" value="1"/>
</dbReference>
<dbReference type="GeneTree" id="ENSGT01060000248544"/>
<dbReference type="InterPro" id="IPR006052">
    <property type="entry name" value="TNF_dom"/>
</dbReference>
<dbReference type="PANTHER" id="PTHR11471:SF34">
    <property type="entry name" value="TUMOR NECROSIS FACTOR LIGAND SUPERFAMILY MEMBER 14"/>
    <property type="match status" value="1"/>
</dbReference>
<dbReference type="EMBL" id="AHAT01007520">
    <property type="status" value="NOT_ANNOTATED_CDS"/>
    <property type="molecule type" value="Genomic_DNA"/>
</dbReference>
<evidence type="ECO:0000313" key="7">
    <source>
        <dbReference type="Ensembl" id="ENSLOCP00000010804.1"/>
    </source>
</evidence>
<dbReference type="Bgee" id="ENSLOCG00000008873">
    <property type="expression patterns" value="Expressed in intestine and 10 other cell types or tissues"/>
</dbReference>
<evidence type="ECO:0000256" key="1">
    <source>
        <dbReference type="ARBA" id="ARBA00004370"/>
    </source>
</evidence>
<dbReference type="GO" id="GO:0005615">
    <property type="term" value="C:extracellular space"/>
    <property type="evidence" value="ECO:0000318"/>
    <property type="project" value="GO_Central"/>
</dbReference>
<dbReference type="GO" id="GO:0005164">
    <property type="term" value="F:tumor necrosis factor receptor binding"/>
    <property type="evidence" value="ECO:0007669"/>
    <property type="project" value="InterPro"/>
</dbReference>
<organism evidence="7 8">
    <name type="scientific">Lepisosteus oculatus</name>
    <name type="common">Spotted gar</name>
    <dbReference type="NCBI Taxonomy" id="7918"/>
    <lineage>
        <taxon>Eukaryota</taxon>
        <taxon>Metazoa</taxon>
        <taxon>Chordata</taxon>
        <taxon>Craniata</taxon>
        <taxon>Vertebrata</taxon>
        <taxon>Euteleostomi</taxon>
        <taxon>Actinopterygii</taxon>
        <taxon>Neopterygii</taxon>
        <taxon>Holostei</taxon>
        <taxon>Semionotiformes</taxon>
        <taxon>Lepisosteidae</taxon>
        <taxon>Lepisosteus</taxon>
    </lineage>
</organism>
<evidence type="ECO:0000313" key="8">
    <source>
        <dbReference type="Proteomes" id="UP000018468"/>
    </source>
</evidence>
<keyword evidence="5" id="KW-1133">Transmembrane helix</keyword>
<dbReference type="Gene3D" id="2.60.120.40">
    <property type="match status" value="1"/>
</dbReference>
<dbReference type="PANTHER" id="PTHR11471">
    <property type="entry name" value="TUMOR NECROSIS FACTOR FAMILY MEMBER"/>
    <property type="match status" value="1"/>
</dbReference>
<dbReference type="GO" id="GO:0016020">
    <property type="term" value="C:membrane"/>
    <property type="evidence" value="ECO:0007669"/>
    <property type="project" value="UniProtKB-SubCell"/>
</dbReference>
<dbReference type="FunCoup" id="W5MQZ5">
    <property type="interactions" value="398"/>
</dbReference>
<keyword evidence="5" id="KW-0812">Transmembrane</keyword>
<dbReference type="STRING" id="7918.ENSLOCP00000010804"/>
<dbReference type="CDD" id="cd00184">
    <property type="entry name" value="TNF"/>
    <property type="match status" value="1"/>
</dbReference>
<feature type="transmembrane region" description="Helical" evidence="5">
    <location>
        <begin position="37"/>
        <end position="60"/>
    </location>
</feature>
<sequence>MADPSVVYPSVFVVDGKTSATFPPDPRKKRTGTAQTLLFVLLILVLLGILIEGYFIFQLWTRNSELKCFNVVKNLKISNGQNPKPEYIKNENEIKSIQAEWDQKKPKAHVTGCNCNASKEGKMFWESVNGDAFTHTIDYKDGSLVIKTEGFYFIYSKIFYGQLDCKTSAKGTFKHGVYKSTQRYPGDLELMSSKRYHCRNDKEDMLDNSFLGGIYHLTEGDQIFVKVNQKNLIRLQSTSENFFGAFLI</sequence>
<dbReference type="Ensembl" id="ENSLOCT00000010819.1">
    <property type="protein sequence ID" value="ENSLOCP00000010804.1"/>
    <property type="gene ID" value="ENSLOCG00000008873.1"/>
</dbReference>
<dbReference type="AlphaFoldDB" id="W5MQZ5"/>
<proteinExistence type="inferred from homology"/>
<dbReference type="InterPro" id="IPR021184">
    <property type="entry name" value="TNF_CS"/>
</dbReference>
<comment type="similarity">
    <text evidence="2">Belongs to the tumor necrosis factor family.</text>
</comment>
<protein>
    <submittedName>
        <fullName evidence="7">TNF superfamily member 14</fullName>
    </submittedName>
</protein>
<name>W5MQZ5_LEPOC</name>
<evidence type="ECO:0000256" key="2">
    <source>
        <dbReference type="ARBA" id="ARBA00008670"/>
    </source>
</evidence>
<evidence type="ECO:0000259" key="6">
    <source>
        <dbReference type="PROSITE" id="PS50049"/>
    </source>
</evidence>
<dbReference type="InterPro" id="IPR008983">
    <property type="entry name" value="Tumour_necrosis_fac-like_dom"/>
</dbReference>
<evidence type="ECO:0000256" key="3">
    <source>
        <dbReference type="ARBA" id="ARBA00022514"/>
    </source>
</evidence>
<feature type="domain" description="THD" evidence="6">
    <location>
        <begin position="106"/>
        <end position="248"/>
    </location>
</feature>
<keyword evidence="4 5" id="KW-0472">Membrane</keyword>
<dbReference type="OMA" id="SHRRQCC"/>
<dbReference type="SMART" id="SM00207">
    <property type="entry name" value="TNF"/>
    <property type="match status" value="1"/>
</dbReference>
<dbReference type="GO" id="GO:0006955">
    <property type="term" value="P:immune response"/>
    <property type="evidence" value="ECO:0007669"/>
    <property type="project" value="InterPro"/>
</dbReference>
<evidence type="ECO:0000256" key="4">
    <source>
        <dbReference type="ARBA" id="ARBA00023136"/>
    </source>
</evidence>